<evidence type="ECO:0000256" key="1">
    <source>
        <dbReference type="SAM" id="MobiDB-lite"/>
    </source>
</evidence>
<name>A0A9P8SN47_9HYPO</name>
<feature type="compositionally biased region" description="Polar residues" evidence="1">
    <location>
        <begin position="254"/>
        <end position="263"/>
    </location>
</feature>
<sequence length="341" mass="39465">MKNVVLHIKKKWVGTLDGTEIMGDGGDDEDIRLAAEAALATSHDADRPERPIDRAAEAQIQHASQLADQFVREEDPDREGNEAAPPPPQRSFKHTADGIRDAWVSVMRARTPEECNEQWDLLCTEFSDQHAIALVNYFRTTYYPWRAQFCRYAIQRHRNYDITVTSRVESTHHELKSQLRNRFIDLYQLQEHIKELVTERQTNHRESIQTEFTRAKVEWGKHTMMRSLHRKIGWKPMNQILKQVKLARDELADNSGQRPSPEQRQYIEADHEPDPNVVPPRRRANNRPEELPPLEASTGRILSNWEQEEHKATAQLGSQPIGTQKRKRKGAGTIATRLANR</sequence>
<proteinExistence type="predicted"/>
<evidence type="ECO:0000313" key="3">
    <source>
        <dbReference type="Proteomes" id="UP000824596"/>
    </source>
</evidence>
<feature type="compositionally biased region" description="Basic and acidic residues" evidence="1">
    <location>
        <begin position="71"/>
        <end position="81"/>
    </location>
</feature>
<comment type="caution">
    <text evidence="2">The sequence shown here is derived from an EMBL/GenBank/DDBJ whole genome shotgun (WGS) entry which is preliminary data.</text>
</comment>
<dbReference type="EMBL" id="JAIZPD010000001">
    <property type="protein sequence ID" value="KAH0968686.1"/>
    <property type="molecule type" value="Genomic_DNA"/>
</dbReference>
<dbReference type="OrthoDB" id="5153291at2759"/>
<gene>
    <name evidence="2" type="ORF">HRG_01328</name>
</gene>
<dbReference type="RefSeq" id="XP_044726199.1">
    <property type="nucleotide sequence ID" value="XM_044859799.1"/>
</dbReference>
<feature type="region of interest" description="Disordered" evidence="1">
    <location>
        <begin position="71"/>
        <end position="95"/>
    </location>
</feature>
<protein>
    <submittedName>
        <fullName evidence="2">Uncharacterized protein</fullName>
    </submittedName>
</protein>
<evidence type="ECO:0000313" key="2">
    <source>
        <dbReference type="EMBL" id="KAH0968686.1"/>
    </source>
</evidence>
<feature type="compositionally biased region" description="Basic and acidic residues" evidence="1">
    <location>
        <begin position="265"/>
        <end position="274"/>
    </location>
</feature>
<dbReference type="Proteomes" id="UP000824596">
    <property type="component" value="Unassembled WGS sequence"/>
</dbReference>
<organism evidence="2 3">
    <name type="scientific">Hirsutella rhossiliensis</name>
    <dbReference type="NCBI Taxonomy" id="111463"/>
    <lineage>
        <taxon>Eukaryota</taxon>
        <taxon>Fungi</taxon>
        <taxon>Dikarya</taxon>
        <taxon>Ascomycota</taxon>
        <taxon>Pezizomycotina</taxon>
        <taxon>Sordariomycetes</taxon>
        <taxon>Hypocreomycetidae</taxon>
        <taxon>Hypocreales</taxon>
        <taxon>Ophiocordycipitaceae</taxon>
        <taxon>Hirsutella</taxon>
    </lineage>
</organism>
<reference evidence="2" key="1">
    <citation type="submission" date="2021-09" db="EMBL/GenBank/DDBJ databases">
        <title>A high-quality genome of the endoparasitic fungus Hirsutella rhossiliensis with a comparison of Hirsutella genomes reveals transposable elements contributing to genome size variation.</title>
        <authorList>
            <person name="Lin R."/>
            <person name="Jiao Y."/>
            <person name="Sun X."/>
            <person name="Ling J."/>
            <person name="Xie B."/>
            <person name="Cheng X."/>
        </authorList>
    </citation>
    <scope>NUCLEOTIDE SEQUENCE</scope>
    <source>
        <strain evidence="2">HR02</strain>
    </source>
</reference>
<keyword evidence="3" id="KW-1185">Reference proteome</keyword>
<accession>A0A9P8SN47</accession>
<dbReference type="GeneID" id="68350457"/>
<dbReference type="AlphaFoldDB" id="A0A9P8SN47"/>
<feature type="region of interest" description="Disordered" evidence="1">
    <location>
        <begin position="251"/>
        <end position="341"/>
    </location>
</feature>